<evidence type="ECO:0000256" key="10">
    <source>
        <dbReference type="ARBA" id="ARBA00023128"/>
    </source>
</evidence>
<comment type="function">
    <text evidence="12">Channel-forming protein essential for import of protein precursors into mitochondria.</text>
</comment>
<evidence type="ECO:0000256" key="1">
    <source>
        <dbReference type="ARBA" id="ARBA00004374"/>
    </source>
</evidence>
<evidence type="ECO:0000256" key="9">
    <source>
        <dbReference type="ARBA" id="ARBA00023114"/>
    </source>
</evidence>
<evidence type="ECO:0000256" key="2">
    <source>
        <dbReference type="ARBA" id="ARBA00010510"/>
    </source>
</evidence>
<proteinExistence type="inferred from homology"/>
<comment type="similarity">
    <text evidence="2">Belongs to the Tom40 family.</text>
</comment>
<dbReference type="OrthoDB" id="19656at2759"/>
<dbReference type="InterPro" id="IPR027246">
    <property type="entry name" value="Porin_Euk/Tom40"/>
</dbReference>
<dbReference type="InterPro" id="IPR023614">
    <property type="entry name" value="Porin_dom_sf"/>
</dbReference>
<keyword evidence="9" id="KW-0626">Porin</keyword>
<accession>A0A9P8TJM9</accession>
<dbReference type="GO" id="GO:0015288">
    <property type="term" value="F:porin activity"/>
    <property type="evidence" value="ECO:0007669"/>
    <property type="project" value="UniProtKB-KW"/>
</dbReference>
<keyword evidence="10" id="KW-0496">Mitochondrion</keyword>
<dbReference type="GO" id="GO:0006811">
    <property type="term" value="P:monoatomic ion transport"/>
    <property type="evidence" value="ECO:0007669"/>
    <property type="project" value="UniProtKB-KW"/>
</dbReference>
<organism evidence="14 15">
    <name type="scientific">Wickerhamomyces pijperi</name>
    <name type="common">Yeast</name>
    <name type="synonym">Pichia pijperi</name>
    <dbReference type="NCBI Taxonomy" id="599730"/>
    <lineage>
        <taxon>Eukaryota</taxon>
        <taxon>Fungi</taxon>
        <taxon>Dikarya</taxon>
        <taxon>Ascomycota</taxon>
        <taxon>Saccharomycotina</taxon>
        <taxon>Saccharomycetes</taxon>
        <taxon>Phaffomycetales</taxon>
        <taxon>Wickerhamomycetaceae</taxon>
        <taxon>Wickerhamomyces</taxon>
    </lineage>
</organism>
<keyword evidence="5" id="KW-0812">Transmembrane</keyword>
<evidence type="ECO:0000256" key="8">
    <source>
        <dbReference type="ARBA" id="ARBA00023065"/>
    </source>
</evidence>
<comment type="subcellular location">
    <subcellularLocation>
        <location evidence="1">Mitochondrion outer membrane</location>
        <topology evidence="1">Multi-pass membrane protein</topology>
    </subcellularLocation>
</comment>
<evidence type="ECO:0000256" key="12">
    <source>
        <dbReference type="ARBA" id="ARBA00053390"/>
    </source>
</evidence>
<evidence type="ECO:0000256" key="3">
    <source>
        <dbReference type="ARBA" id="ARBA00022448"/>
    </source>
</evidence>
<evidence type="ECO:0000256" key="4">
    <source>
        <dbReference type="ARBA" id="ARBA00022452"/>
    </source>
</evidence>
<evidence type="ECO:0000313" key="14">
    <source>
        <dbReference type="EMBL" id="KAH3680751.1"/>
    </source>
</evidence>
<gene>
    <name evidence="14" type="ORF">WICPIJ_008112</name>
</gene>
<keyword evidence="7" id="KW-0653">Protein transport</keyword>
<dbReference type="CDD" id="cd07305">
    <property type="entry name" value="Porin3_Tom40"/>
    <property type="match status" value="1"/>
</dbReference>
<keyword evidence="15" id="KW-1185">Reference proteome</keyword>
<keyword evidence="6" id="KW-1000">Mitochondrion outer membrane</keyword>
<dbReference type="Pfam" id="PF01459">
    <property type="entry name" value="Porin_3"/>
    <property type="match status" value="1"/>
</dbReference>
<evidence type="ECO:0000256" key="11">
    <source>
        <dbReference type="ARBA" id="ARBA00023136"/>
    </source>
</evidence>
<dbReference type="GO" id="GO:0030150">
    <property type="term" value="P:protein import into mitochondrial matrix"/>
    <property type="evidence" value="ECO:0007669"/>
    <property type="project" value="InterPro"/>
</dbReference>
<keyword evidence="8" id="KW-0406">Ion transport</keyword>
<evidence type="ECO:0000313" key="15">
    <source>
        <dbReference type="Proteomes" id="UP000774326"/>
    </source>
</evidence>
<protein>
    <recommendedName>
        <fullName evidence="13">Translocase of outer membrane 40 kDa subunit</fullName>
    </recommendedName>
</protein>
<dbReference type="GO" id="GO:0008320">
    <property type="term" value="F:protein transmembrane transporter activity"/>
    <property type="evidence" value="ECO:0007669"/>
    <property type="project" value="InterPro"/>
</dbReference>
<dbReference type="InterPro" id="IPR037930">
    <property type="entry name" value="Tom40"/>
</dbReference>
<keyword evidence="3" id="KW-0813">Transport</keyword>
<keyword evidence="4" id="KW-1134">Transmembrane beta strand</keyword>
<dbReference type="AlphaFoldDB" id="A0A9P8TJM9"/>
<name>A0A9P8TJM9_WICPI</name>
<evidence type="ECO:0000256" key="13">
    <source>
        <dbReference type="ARBA" id="ARBA00078731"/>
    </source>
</evidence>
<keyword evidence="11" id="KW-0472">Membrane</keyword>
<dbReference type="Proteomes" id="UP000774326">
    <property type="component" value="Unassembled WGS sequence"/>
</dbReference>
<dbReference type="PANTHER" id="PTHR10802">
    <property type="entry name" value="MITOCHONDRIAL IMPORT RECEPTOR SUBUNIT TOM40"/>
    <property type="match status" value="1"/>
</dbReference>
<dbReference type="EMBL" id="JAEUBG010004667">
    <property type="protein sequence ID" value="KAH3680751.1"/>
    <property type="molecule type" value="Genomic_DNA"/>
</dbReference>
<dbReference type="GO" id="GO:0046930">
    <property type="term" value="C:pore complex"/>
    <property type="evidence" value="ECO:0007669"/>
    <property type="project" value="UniProtKB-KW"/>
</dbReference>
<comment type="caution">
    <text evidence="14">The sequence shown here is derived from an EMBL/GenBank/DDBJ whole genome shotgun (WGS) entry which is preliminary data.</text>
</comment>
<evidence type="ECO:0000256" key="7">
    <source>
        <dbReference type="ARBA" id="ARBA00022927"/>
    </source>
</evidence>
<dbReference type="Gene3D" id="2.40.160.10">
    <property type="entry name" value="Porin"/>
    <property type="match status" value="1"/>
</dbReference>
<dbReference type="GO" id="GO:0005741">
    <property type="term" value="C:mitochondrial outer membrane"/>
    <property type="evidence" value="ECO:0007669"/>
    <property type="project" value="UniProtKB-SubCell"/>
</dbReference>
<reference evidence="14" key="1">
    <citation type="journal article" date="2021" name="Open Biol.">
        <title>Shared evolutionary footprints suggest mitochondrial oxidative damage underlies multiple complex I losses in fungi.</title>
        <authorList>
            <person name="Schikora-Tamarit M.A."/>
            <person name="Marcet-Houben M."/>
            <person name="Nosek J."/>
            <person name="Gabaldon T."/>
        </authorList>
    </citation>
    <scope>NUCLEOTIDE SEQUENCE</scope>
    <source>
        <strain evidence="14">CBS2887</strain>
    </source>
</reference>
<evidence type="ECO:0000256" key="5">
    <source>
        <dbReference type="ARBA" id="ARBA00022692"/>
    </source>
</evidence>
<dbReference type="FunFam" id="2.40.160.10:FF:000009">
    <property type="entry name" value="Mitochondrial import receptor subunit TOM40"/>
    <property type="match status" value="1"/>
</dbReference>
<sequence>MAYLSVLLSTDSKHAIMSSPTPLPIGDLSQISHIPTSILASQKQEAPKVDGFWSSNPIFSYLNNVYSNVADHRASLNLVNPGTIENLTAEVSRSVFLNQYFFTGLRADLNKAFSINPAFQTSHTFSIGSQSIPPYAFSALYATESFFAQGNIDNDFSLSGRLNYSWDKANVSKATLQIAKGQPTMVQLEQDYQANDFSLNLKALNPSFLDDGKFSGVAVASILQSITPKLAIGLETVYSAQPSMPGDAAVSYVARYNNANWIATAQLQAQGSLIASFYRKIADNVEAGLETQLSTQLIPTAAGVQPVFEGVTTLGAKYEYRQSVFRGQIDSNGKVSSFLERRVLPTVSVIFCGEIDQIKAASKIGVGLTFETAGSEQLALMQQGLIDANGNPVPGAPQM</sequence>
<reference evidence="14" key="2">
    <citation type="submission" date="2021-01" db="EMBL/GenBank/DDBJ databases">
        <authorList>
            <person name="Schikora-Tamarit M.A."/>
        </authorList>
    </citation>
    <scope>NUCLEOTIDE SEQUENCE</scope>
    <source>
        <strain evidence="14">CBS2887</strain>
    </source>
</reference>
<evidence type="ECO:0000256" key="6">
    <source>
        <dbReference type="ARBA" id="ARBA00022787"/>
    </source>
</evidence>